<evidence type="ECO:0000259" key="4">
    <source>
        <dbReference type="PROSITE" id="PS51898"/>
    </source>
</evidence>
<sequence length="440" mass="51150">MNPVEVTITNKGDVNYNVKIVNASPLIIYKPYNYAIMNLVLNQVHVLNNNYAINYAHKMNAKLTYKIKINDRYVRTDGTSLIYIQILYKKKKKQLPLDIAVKSKDFDKKRQRVKSSCNFANDYNLIIEKVLADINTIEINYRLNNEELTLEKFLKDLTQPSLRVSFIAFAEALLKKQLEDKVLRQTTYNAQLGQVSVLKQFKSEVLFSDITHELIDKIRVYLIKTRKYKKASVNGFFKTFKKVLHEANKKGIKTKISFDEIKVTSMKGEMVFLEAAELKKMHSYYQSEFVPEYFKPILLKYLFCCFTGLRYSDVIKLQPENVIGDFLAFTALKTDKLQKIKLNETAKALLDDPVFFKSDFTNEYANRRLKEIASTLSINKKLTFHTSRHTFATQYLINGGQIQHLKHLLAHSKIETTMIYVHEVEANINNEIKNMDNIIG</sequence>
<accession>A0A2T1NAK0</accession>
<dbReference type="Pfam" id="PF00589">
    <property type="entry name" value="Phage_integrase"/>
    <property type="match status" value="1"/>
</dbReference>
<dbReference type="RefSeq" id="WP_106679177.1">
    <property type="nucleotide sequence ID" value="NZ_JACHWV010000003.1"/>
</dbReference>
<name>A0A2T1NAK0_9FLAO</name>
<dbReference type="PROSITE" id="PS51898">
    <property type="entry name" value="TYR_RECOMBINASE"/>
    <property type="match status" value="1"/>
</dbReference>
<dbReference type="AlphaFoldDB" id="A0A2T1NAK0"/>
<evidence type="ECO:0000313" key="5">
    <source>
        <dbReference type="EMBL" id="PSG89160.1"/>
    </source>
</evidence>
<comment type="caution">
    <text evidence="5">The sequence shown here is derived from an EMBL/GenBank/DDBJ whole genome shotgun (WGS) entry which is preliminary data.</text>
</comment>
<dbReference type="CDD" id="cd01185">
    <property type="entry name" value="INTN1_C_like"/>
    <property type="match status" value="1"/>
</dbReference>
<dbReference type="InterPro" id="IPR002104">
    <property type="entry name" value="Integrase_catalytic"/>
</dbReference>
<dbReference type="Pfam" id="PF13102">
    <property type="entry name" value="Phage_int_SAM_5"/>
    <property type="match status" value="1"/>
</dbReference>
<dbReference type="SUPFAM" id="SSF56349">
    <property type="entry name" value="DNA breaking-rejoining enzymes"/>
    <property type="match status" value="1"/>
</dbReference>
<protein>
    <submittedName>
        <fullName evidence="5">Site-specific integrase</fullName>
    </submittedName>
</protein>
<evidence type="ECO:0000313" key="6">
    <source>
        <dbReference type="Proteomes" id="UP000238430"/>
    </source>
</evidence>
<keyword evidence="3" id="KW-0233">DNA recombination</keyword>
<proteinExistence type="inferred from homology"/>
<dbReference type="GO" id="GO:0003677">
    <property type="term" value="F:DNA binding"/>
    <property type="evidence" value="ECO:0007669"/>
    <property type="project" value="UniProtKB-KW"/>
</dbReference>
<dbReference type="Gene3D" id="1.10.150.130">
    <property type="match status" value="1"/>
</dbReference>
<evidence type="ECO:0000256" key="1">
    <source>
        <dbReference type="ARBA" id="ARBA00008857"/>
    </source>
</evidence>
<dbReference type="GO" id="GO:0015074">
    <property type="term" value="P:DNA integration"/>
    <property type="evidence" value="ECO:0007669"/>
    <property type="project" value="InterPro"/>
</dbReference>
<dbReference type="Gene3D" id="1.10.443.10">
    <property type="entry name" value="Intergrase catalytic core"/>
    <property type="match status" value="1"/>
</dbReference>
<dbReference type="OrthoDB" id="1068680at2"/>
<organism evidence="5 6">
    <name type="scientific">Mesoflavibacter zeaxanthinifaciens subsp. sabulilitoris</name>
    <dbReference type="NCBI Taxonomy" id="1520893"/>
    <lineage>
        <taxon>Bacteria</taxon>
        <taxon>Pseudomonadati</taxon>
        <taxon>Bacteroidota</taxon>
        <taxon>Flavobacteriia</taxon>
        <taxon>Flavobacteriales</taxon>
        <taxon>Flavobacteriaceae</taxon>
        <taxon>Mesoflavibacter</taxon>
    </lineage>
</organism>
<dbReference type="PANTHER" id="PTHR30349">
    <property type="entry name" value="PHAGE INTEGRASE-RELATED"/>
    <property type="match status" value="1"/>
</dbReference>
<dbReference type="InterPro" id="IPR025269">
    <property type="entry name" value="SAM-like_dom"/>
</dbReference>
<reference evidence="5 6" key="1">
    <citation type="submission" date="2018-03" db="EMBL/GenBank/DDBJ databases">
        <title>Mesoflavibacter sp. HG37 and Mesoflavibacter sp. HG96 sp.nov., two marine bacteria isolated from seawater of Western Pacific Ocean.</title>
        <authorList>
            <person name="Cheng H."/>
            <person name="Wu Y.-H."/>
            <person name="Guo L.-L."/>
            <person name="Xu X.-W."/>
        </authorList>
    </citation>
    <scope>NUCLEOTIDE SEQUENCE [LARGE SCALE GENOMIC DNA]</scope>
    <source>
        <strain evidence="5 6">KCTC 42117</strain>
    </source>
</reference>
<dbReference type="EMBL" id="PXOT01000024">
    <property type="protein sequence ID" value="PSG89160.1"/>
    <property type="molecule type" value="Genomic_DNA"/>
</dbReference>
<gene>
    <name evidence="5" type="ORF">C7H61_09390</name>
</gene>
<dbReference type="Proteomes" id="UP000238430">
    <property type="component" value="Unassembled WGS sequence"/>
</dbReference>
<feature type="domain" description="Tyr recombinase" evidence="4">
    <location>
        <begin position="268"/>
        <end position="433"/>
    </location>
</feature>
<dbReference type="Pfam" id="PF17293">
    <property type="entry name" value="Arm-DNA-bind_5"/>
    <property type="match status" value="1"/>
</dbReference>
<evidence type="ECO:0000256" key="3">
    <source>
        <dbReference type="ARBA" id="ARBA00023172"/>
    </source>
</evidence>
<keyword evidence="6" id="KW-1185">Reference proteome</keyword>
<dbReference type="InterPro" id="IPR050090">
    <property type="entry name" value="Tyrosine_recombinase_XerCD"/>
</dbReference>
<dbReference type="InterPro" id="IPR011010">
    <property type="entry name" value="DNA_brk_join_enz"/>
</dbReference>
<dbReference type="PANTHER" id="PTHR30349:SF64">
    <property type="entry name" value="PROPHAGE INTEGRASE INTD-RELATED"/>
    <property type="match status" value="1"/>
</dbReference>
<keyword evidence="2" id="KW-0238">DNA-binding</keyword>
<comment type="similarity">
    <text evidence="1">Belongs to the 'phage' integrase family.</text>
</comment>
<dbReference type="InterPro" id="IPR035386">
    <property type="entry name" value="Arm-DNA-bind_5"/>
</dbReference>
<evidence type="ECO:0000256" key="2">
    <source>
        <dbReference type="ARBA" id="ARBA00023125"/>
    </source>
</evidence>
<dbReference type="InterPro" id="IPR013762">
    <property type="entry name" value="Integrase-like_cat_sf"/>
</dbReference>
<dbReference type="InterPro" id="IPR010998">
    <property type="entry name" value="Integrase_recombinase_N"/>
</dbReference>
<dbReference type="GO" id="GO:0006310">
    <property type="term" value="P:DNA recombination"/>
    <property type="evidence" value="ECO:0007669"/>
    <property type="project" value="UniProtKB-KW"/>
</dbReference>